<keyword evidence="1" id="KW-0677">Repeat</keyword>
<dbReference type="Pfam" id="PF25390">
    <property type="entry name" value="WD40_RLD"/>
    <property type="match status" value="1"/>
</dbReference>
<dbReference type="InterPro" id="IPR009091">
    <property type="entry name" value="RCC1/BLIP-II"/>
</dbReference>
<feature type="region of interest" description="Disordered" evidence="2">
    <location>
        <begin position="84"/>
        <end position="103"/>
    </location>
</feature>
<evidence type="ECO:0000256" key="2">
    <source>
        <dbReference type="SAM" id="MobiDB-lite"/>
    </source>
</evidence>
<dbReference type="PANTHER" id="PTHR22872">
    <property type="entry name" value="BTK-BINDING PROTEIN-RELATED"/>
    <property type="match status" value="1"/>
</dbReference>
<evidence type="ECO:0000256" key="1">
    <source>
        <dbReference type="ARBA" id="ARBA00022737"/>
    </source>
</evidence>
<dbReference type="Proteomes" id="UP000331127">
    <property type="component" value="Unassembled WGS sequence"/>
</dbReference>
<dbReference type="PROSITE" id="PS00626">
    <property type="entry name" value="RCC1_2"/>
    <property type="match status" value="2"/>
</dbReference>
<reference evidence="4 5" key="1">
    <citation type="submission" date="2019-10" db="EMBL/GenBank/DDBJ databases">
        <title>Whole genome shotgun sequence of Acrocarpospora macrocephala NBRC 16266.</title>
        <authorList>
            <person name="Ichikawa N."/>
            <person name="Kimura A."/>
            <person name="Kitahashi Y."/>
            <person name="Komaki H."/>
            <person name="Oguchi A."/>
        </authorList>
    </citation>
    <scope>NUCLEOTIDE SEQUENCE [LARGE SCALE GENOMIC DNA]</scope>
    <source>
        <strain evidence="4 5">NBRC 16266</strain>
    </source>
</reference>
<feature type="domain" description="RCC1-like" evidence="3">
    <location>
        <begin position="19"/>
        <end position="294"/>
    </location>
</feature>
<dbReference type="InterPro" id="IPR058923">
    <property type="entry name" value="RCC1-like_dom"/>
</dbReference>
<dbReference type="SUPFAM" id="SSF50985">
    <property type="entry name" value="RCC1/BLIP-II"/>
    <property type="match status" value="1"/>
</dbReference>
<sequence length="484" mass="49560">MAMSAFVPVAAPAEASGSAVTSSHAVAWGWNKHGQLGDGTTTIAQTTFVEVGALPQRFTRAAAGQTHSLAIAADRTVWAWGRNSSGQLGDGTTSPRLTPGQVPGLSDVREVEAGAGYSLALRADGSVWAWGDNDRGQVGQLNTGNDQLTPVMVPGLSNIVDIEAGMAHNLAVKSDGTVWVWGENDLGQLGNGTYGNFMPNPRAVPGLKGIIGAAGGEGHSLALRSDGTIWAWGDNVAGQLGDHTTTRRLRPVLVPGSSGFTQVAAGADHSLALRWDSSVWSWGANWAGQLGTGDLIDRPYMDRAHIGGVSRIDAGGAFSLARQEPGRVWAWGANGLGQLGDGTQIDRAGPVRVFGLDSALDIAAGAASSHALAIRAVPPPAPPQVQIDLDAEGGSLPAGGSLIVNVGTTAINSSTKIQMSVTGLPYGVTATFNPSVLMSGGASTLTLTASPQAFTGWFTITIIATAPGHTASATYEVNVTDPIE</sequence>
<comment type="caution">
    <text evidence="4">The sequence shown here is derived from an EMBL/GenBank/DDBJ whole genome shotgun (WGS) entry which is preliminary data.</text>
</comment>
<dbReference type="PROSITE" id="PS50012">
    <property type="entry name" value="RCC1_3"/>
    <property type="match status" value="6"/>
</dbReference>
<proteinExistence type="predicted"/>
<dbReference type="Gene3D" id="2.130.10.30">
    <property type="entry name" value="Regulator of chromosome condensation 1/beta-lactamase-inhibitor protein II"/>
    <property type="match status" value="2"/>
</dbReference>
<evidence type="ECO:0000313" key="5">
    <source>
        <dbReference type="Proteomes" id="UP000331127"/>
    </source>
</evidence>
<dbReference type="EMBL" id="BLAE01000033">
    <property type="protein sequence ID" value="GES11949.1"/>
    <property type="molecule type" value="Genomic_DNA"/>
</dbReference>
<dbReference type="PRINTS" id="PR00633">
    <property type="entry name" value="RCCNDNSATION"/>
</dbReference>
<organism evidence="4 5">
    <name type="scientific">Acrocarpospora macrocephala</name>
    <dbReference type="NCBI Taxonomy" id="150177"/>
    <lineage>
        <taxon>Bacteria</taxon>
        <taxon>Bacillati</taxon>
        <taxon>Actinomycetota</taxon>
        <taxon>Actinomycetes</taxon>
        <taxon>Streptosporangiales</taxon>
        <taxon>Streptosporangiaceae</taxon>
        <taxon>Acrocarpospora</taxon>
    </lineage>
</organism>
<name>A0A5M3WVD4_9ACTN</name>
<gene>
    <name evidence="4" type="ORF">Amac_055460</name>
</gene>
<evidence type="ECO:0000313" key="4">
    <source>
        <dbReference type="EMBL" id="GES11949.1"/>
    </source>
</evidence>
<feature type="compositionally biased region" description="Polar residues" evidence="2">
    <location>
        <begin position="84"/>
        <end position="96"/>
    </location>
</feature>
<protein>
    <recommendedName>
        <fullName evidence="3">RCC1-like domain-containing protein</fullName>
    </recommendedName>
</protein>
<dbReference type="InterPro" id="IPR000408">
    <property type="entry name" value="Reg_chr_condens"/>
</dbReference>
<evidence type="ECO:0000259" key="3">
    <source>
        <dbReference type="Pfam" id="PF25390"/>
    </source>
</evidence>
<dbReference type="Pfam" id="PF00415">
    <property type="entry name" value="RCC1"/>
    <property type="match status" value="1"/>
</dbReference>
<dbReference type="InterPro" id="IPR051625">
    <property type="entry name" value="Signaling_Regulatory_Domain"/>
</dbReference>
<keyword evidence="5" id="KW-1185">Reference proteome</keyword>
<dbReference type="AlphaFoldDB" id="A0A5M3WVD4"/>
<accession>A0A5M3WVD4</accession>
<dbReference type="PANTHER" id="PTHR22872:SF2">
    <property type="entry name" value="INHIBITOR OF BRUTON TYROSINE KINASE"/>
    <property type="match status" value="1"/>
</dbReference>